<dbReference type="EMBL" id="ML976021">
    <property type="protein sequence ID" value="KAF1943896.1"/>
    <property type="molecule type" value="Genomic_DNA"/>
</dbReference>
<gene>
    <name evidence="1" type="ORF">EJ02DRAFT_483956</name>
</gene>
<proteinExistence type="predicted"/>
<evidence type="ECO:0000313" key="2">
    <source>
        <dbReference type="Proteomes" id="UP000800038"/>
    </source>
</evidence>
<sequence length="284" mass="32741">MTYISFFELCFALRDYIEDISPTSFLDRRTTLFPTLPLELRELIYHYAILPDAYTPHSHHIDFSAADTVHSHDPHYLHWLPPLCRVNEATRVDASLFLLRITDFTLLYPAHVPSFSRFLATIPYNQGFAALRQLDFQLFSRHQPLPGQSNTYIDFMKRCPGLTKICLKLEVGYLTKVSCTEHSLVMAPTTLWVFGQTRILELEDLLAAYRLARLLELTSVNQVVIEVWPKIHVSSRFSVDSVLVDCAPLVQRVAEWLRDGFGERGRRVCVEVVEASSAGLRWRR</sequence>
<accession>A0A6A5SZB7</accession>
<dbReference type="AlphaFoldDB" id="A0A6A5SZB7"/>
<protein>
    <submittedName>
        <fullName evidence="1">Uncharacterized protein</fullName>
    </submittedName>
</protein>
<name>A0A6A5SZB7_9PLEO</name>
<evidence type="ECO:0000313" key="1">
    <source>
        <dbReference type="EMBL" id="KAF1943896.1"/>
    </source>
</evidence>
<dbReference type="OrthoDB" id="3781081at2759"/>
<keyword evidence="2" id="KW-1185">Reference proteome</keyword>
<reference evidence="1" key="1">
    <citation type="journal article" date="2020" name="Stud. Mycol.">
        <title>101 Dothideomycetes genomes: a test case for predicting lifestyles and emergence of pathogens.</title>
        <authorList>
            <person name="Haridas S."/>
            <person name="Albert R."/>
            <person name="Binder M."/>
            <person name="Bloem J."/>
            <person name="Labutti K."/>
            <person name="Salamov A."/>
            <person name="Andreopoulos B."/>
            <person name="Baker S."/>
            <person name="Barry K."/>
            <person name="Bills G."/>
            <person name="Bluhm B."/>
            <person name="Cannon C."/>
            <person name="Castanera R."/>
            <person name="Culley D."/>
            <person name="Daum C."/>
            <person name="Ezra D."/>
            <person name="Gonzalez J."/>
            <person name="Henrissat B."/>
            <person name="Kuo A."/>
            <person name="Liang C."/>
            <person name="Lipzen A."/>
            <person name="Lutzoni F."/>
            <person name="Magnuson J."/>
            <person name="Mondo S."/>
            <person name="Nolan M."/>
            <person name="Ohm R."/>
            <person name="Pangilinan J."/>
            <person name="Park H.-J."/>
            <person name="Ramirez L."/>
            <person name="Alfaro M."/>
            <person name="Sun H."/>
            <person name="Tritt A."/>
            <person name="Yoshinaga Y."/>
            <person name="Zwiers L.-H."/>
            <person name="Turgeon B."/>
            <person name="Goodwin S."/>
            <person name="Spatafora J."/>
            <person name="Crous P."/>
            <person name="Grigoriev I."/>
        </authorList>
    </citation>
    <scope>NUCLEOTIDE SEQUENCE</scope>
    <source>
        <strain evidence="1">CBS 161.51</strain>
    </source>
</reference>
<dbReference type="Proteomes" id="UP000800038">
    <property type="component" value="Unassembled WGS sequence"/>
</dbReference>
<organism evidence="1 2">
    <name type="scientific">Clathrospora elynae</name>
    <dbReference type="NCBI Taxonomy" id="706981"/>
    <lineage>
        <taxon>Eukaryota</taxon>
        <taxon>Fungi</taxon>
        <taxon>Dikarya</taxon>
        <taxon>Ascomycota</taxon>
        <taxon>Pezizomycotina</taxon>
        <taxon>Dothideomycetes</taxon>
        <taxon>Pleosporomycetidae</taxon>
        <taxon>Pleosporales</taxon>
        <taxon>Diademaceae</taxon>
        <taxon>Clathrospora</taxon>
    </lineage>
</organism>